<accession>A0ABR5DSN7</accession>
<reference evidence="2 3" key="1">
    <citation type="submission" date="2015-03" db="EMBL/GenBank/DDBJ databases">
        <authorList>
            <person name="Lepp D."/>
            <person name="Hassan Y.I."/>
            <person name="Li X.-Z."/>
            <person name="Zhou T."/>
        </authorList>
    </citation>
    <scope>NUCLEOTIDE SEQUENCE [LARGE SCALE GENOMIC DNA]</scope>
    <source>
        <strain evidence="2 3">Cr7-05</strain>
    </source>
</reference>
<sequence length="95" mass="10758">MPILSPLPFSLFSLPLFFFLSFPSVFFLTVSYLLLFGSIFLSLLPHYRSASCLFLPFLYPFAIPVFSSISFLTPSMNSQLQSRCASLLLTPAFMR</sequence>
<evidence type="ECO:0000313" key="3">
    <source>
        <dbReference type="Proteomes" id="UP000033519"/>
    </source>
</evidence>
<comment type="caution">
    <text evidence="2">The sequence shown here is derived from an EMBL/GenBank/DDBJ whole genome shotgun (WGS) entry which is preliminary data.</text>
</comment>
<keyword evidence="1" id="KW-1133">Transmembrane helix</keyword>
<dbReference type="Proteomes" id="UP000033519">
    <property type="component" value="Unassembled WGS sequence"/>
</dbReference>
<keyword evidence="1" id="KW-0472">Membrane</keyword>
<dbReference type="EMBL" id="LAPV01000237">
    <property type="protein sequence ID" value="KKC31029.1"/>
    <property type="molecule type" value="Genomic_DNA"/>
</dbReference>
<proteinExistence type="predicted"/>
<feature type="transmembrane region" description="Helical" evidence="1">
    <location>
        <begin position="53"/>
        <end position="73"/>
    </location>
</feature>
<keyword evidence="1" id="KW-0812">Transmembrane</keyword>
<feature type="non-terminal residue" evidence="2">
    <location>
        <position position="95"/>
    </location>
</feature>
<protein>
    <submittedName>
        <fullName evidence="2">Uncharacterized protein</fullName>
    </submittedName>
</protein>
<keyword evidence="3" id="KW-1185">Reference proteome</keyword>
<organism evidence="2 3">
    <name type="scientific">Devosia psychrophila</name>
    <dbReference type="NCBI Taxonomy" id="728005"/>
    <lineage>
        <taxon>Bacteria</taxon>
        <taxon>Pseudomonadati</taxon>
        <taxon>Pseudomonadota</taxon>
        <taxon>Alphaproteobacteria</taxon>
        <taxon>Hyphomicrobiales</taxon>
        <taxon>Devosiaceae</taxon>
        <taxon>Devosia</taxon>
    </lineage>
</organism>
<gene>
    <name evidence="2" type="ORF">WH91_21735</name>
</gene>
<evidence type="ECO:0000313" key="2">
    <source>
        <dbReference type="EMBL" id="KKC31029.1"/>
    </source>
</evidence>
<evidence type="ECO:0000256" key="1">
    <source>
        <dbReference type="SAM" id="Phobius"/>
    </source>
</evidence>
<feature type="transmembrane region" description="Helical" evidence="1">
    <location>
        <begin position="12"/>
        <end position="41"/>
    </location>
</feature>
<name>A0ABR5DSN7_9HYPH</name>